<evidence type="ECO:0000313" key="2">
    <source>
        <dbReference type="EMBL" id="PYC69519.1"/>
    </source>
</evidence>
<evidence type="ECO:0008006" key="4">
    <source>
        <dbReference type="Google" id="ProtNLM"/>
    </source>
</evidence>
<keyword evidence="1" id="KW-1133">Transmembrane helix</keyword>
<dbReference type="EMBL" id="PYBW01000129">
    <property type="protein sequence ID" value="PYC69519.1"/>
    <property type="molecule type" value="Genomic_DNA"/>
</dbReference>
<name>A0A2V4MV01_9ACTN</name>
<dbReference type="Proteomes" id="UP000248039">
    <property type="component" value="Unassembled WGS sequence"/>
</dbReference>
<dbReference type="InterPro" id="IPR029058">
    <property type="entry name" value="AB_hydrolase_fold"/>
</dbReference>
<keyword evidence="1" id="KW-0812">Transmembrane</keyword>
<comment type="caution">
    <text evidence="2">The sequence shown here is derived from an EMBL/GenBank/DDBJ whole genome shotgun (WGS) entry which is preliminary data.</text>
</comment>
<dbReference type="OrthoDB" id="3868026at2"/>
<accession>A0A2V4MV01</accession>
<feature type="transmembrane region" description="Helical" evidence="1">
    <location>
        <begin position="47"/>
        <end position="70"/>
    </location>
</feature>
<dbReference type="RefSeq" id="WP_110672740.1">
    <property type="nucleotide sequence ID" value="NZ_PYBW01000129.1"/>
</dbReference>
<dbReference type="SUPFAM" id="SSF53474">
    <property type="entry name" value="alpha/beta-Hydrolases"/>
    <property type="match status" value="1"/>
</dbReference>
<keyword evidence="1" id="KW-0472">Membrane</keyword>
<gene>
    <name evidence="2" type="ORF">C7C46_28100</name>
</gene>
<evidence type="ECO:0000313" key="3">
    <source>
        <dbReference type="Proteomes" id="UP000248039"/>
    </source>
</evidence>
<dbReference type="AlphaFoldDB" id="A0A2V4MV01"/>
<dbReference type="PROSITE" id="PS51257">
    <property type="entry name" value="PROKAR_LIPOPROTEIN"/>
    <property type="match status" value="1"/>
</dbReference>
<evidence type="ECO:0000256" key="1">
    <source>
        <dbReference type="SAM" id="Phobius"/>
    </source>
</evidence>
<protein>
    <recommendedName>
        <fullName evidence="4">Esterase</fullName>
    </recommendedName>
</protein>
<reference evidence="2 3" key="1">
    <citation type="submission" date="2018-03" db="EMBL/GenBank/DDBJ databases">
        <title>Bioinformatic expansion and discovery of thiopeptide antibiotics.</title>
        <authorList>
            <person name="Schwalen C.J."/>
            <person name="Hudson G.A."/>
            <person name="Mitchell D.A."/>
        </authorList>
    </citation>
    <scope>NUCLEOTIDE SEQUENCE [LARGE SCALE GENOMIC DNA]</scope>
    <source>
        <strain evidence="2 3">ATCC 21389</strain>
    </source>
</reference>
<proteinExistence type="predicted"/>
<keyword evidence="3" id="KW-1185">Reference proteome</keyword>
<sequence>MSRPLLLLLLVPVLAAACLLARGALHGWRGERAALTYELGTELRPVVLRAAGALVCTMAATALAVTAVFVGRPSAPPRAAPSAGLPAAPAAVEHPAAVPPSASPAASAGSGRPVAFTGIGHPAEGDLLEGAVPGSDGKPRAVRVWLPPHYADDAAVRYPVLVLHASVPGRTADAELPDVFDGLLSAIKLGRARPFLVVAPAAPTGTEHPCELVAAAPQALADDAGLRTAVAAAFRTLPPAPQGWATLGVGAGAPCAVAAGLARPELYGAAAAVSGRYDAPALAQTAADAPSGPPTHLLLAAAKADTDGLTAAHRVADALHAGKGQAARAVVRVSDVVQDFTPERERLRLVRLAAQYLTDTLARPTS</sequence>
<organism evidence="2 3">
    <name type="scientific">Streptomyces tateyamensis</name>
    <dbReference type="NCBI Taxonomy" id="565073"/>
    <lineage>
        <taxon>Bacteria</taxon>
        <taxon>Bacillati</taxon>
        <taxon>Actinomycetota</taxon>
        <taxon>Actinomycetes</taxon>
        <taxon>Kitasatosporales</taxon>
        <taxon>Streptomycetaceae</taxon>
        <taxon>Streptomyces</taxon>
    </lineage>
</organism>
<dbReference type="Gene3D" id="3.40.50.1820">
    <property type="entry name" value="alpha/beta hydrolase"/>
    <property type="match status" value="1"/>
</dbReference>